<keyword evidence="2 7" id="KW-0963">Cytoplasm</keyword>
<gene>
    <name evidence="10" type="primary">smc_2</name>
    <name evidence="7" type="synonym">smc</name>
    <name evidence="10" type="ORF">EUAN_04610</name>
</gene>
<dbReference type="Pfam" id="PF02463">
    <property type="entry name" value="SMC_N"/>
    <property type="match status" value="2"/>
</dbReference>
<evidence type="ECO:0000256" key="6">
    <source>
        <dbReference type="ARBA" id="ARBA00023125"/>
    </source>
</evidence>
<evidence type="ECO:0000256" key="8">
    <source>
        <dbReference type="SAM" id="MobiDB-lite"/>
    </source>
</evidence>
<dbReference type="OrthoDB" id="9808768at2"/>
<feature type="coiled-coil region" evidence="7">
    <location>
        <begin position="167"/>
        <end position="201"/>
    </location>
</feature>
<comment type="caution">
    <text evidence="10">The sequence shown here is derived from an EMBL/GenBank/DDBJ whole genome shotgun (WGS) entry which is preliminary data.</text>
</comment>
<dbReference type="EMBL" id="MKIE01000002">
    <property type="protein sequence ID" value="OHW62677.1"/>
    <property type="molecule type" value="Genomic_DNA"/>
</dbReference>
<keyword evidence="11" id="KW-1185">Reference proteome</keyword>
<keyword evidence="5 7" id="KW-0175">Coiled coil</keyword>
<dbReference type="Gene3D" id="1.20.1060.20">
    <property type="match status" value="1"/>
</dbReference>
<dbReference type="Gene3D" id="3.40.50.300">
    <property type="entry name" value="P-loop containing nucleotide triphosphate hydrolases"/>
    <property type="match status" value="2"/>
</dbReference>
<proteinExistence type="inferred from homology"/>
<dbReference type="FunFam" id="3.40.50.300:FF:000984">
    <property type="entry name" value="Chromosome partition protein Smc"/>
    <property type="match status" value="1"/>
</dbReference>
<dbReference type="InterPro" id="IPR027417">
    <property type="entry name" value="P-loop_NTPase"/>
</dbReference>
<evidence type="ECO:0000256" key="3">
    <source>
        <dbReference type="ARBA" id="ARBA00022741"/>
    </source>
</evidence>
<dbReference type="PANTHER" id="PTHR43977">
    <property type="entry name" value="STRUCTURAL MAINTENANCE OF CHROMOSOMES PROTEIN 3"/>
    <property type="match status" value="1"/>
</dbReference>
<dbReference type="GO" id="GO:0007059">
    <property type="term" value="P:chromosome segregation"/>
    <property type="evidence" value="ECO:0007669"/>
    <property type="project" value="UniProtKB-UniRule"/>
</dbReference>
<evidence type="ECO:0000313" key="10">
    <source>
        <dbReference type="EMBL" id="OHW62677.1"/>
    </source>
</evidence>
<dbReference type="GO" id="GO:0006260">
    <property type="term" value="P:DNA replication"/>
    <property type="evidence" value="ECO:0007669"/>
    <property type="project" value="UniProtKB-UniRule"/>
</dbReference>
<dbReference type="SUPFAM" id="SSF57997">
    <property type="entry name" value="Tropomyosin"/>
    <property type="match status" value="1"/>
</dbReference>
<evidence type="ECO:0000259" key="9">
    <source>
        <dbReference type="SMART" id="SM00968"/>
    </source>
</evidence>
<feature type="region of interest" description="Disordered" evidence="8">
    <location>
        <begin position="736"/>
        <end position="758"/>
    </location>
</feature>
<keyword evidence="6 7" id="KW-0238">DNA-binding</keyword>
<dbReference type="GO" id="GO:0005694">
    <property type="term" value="C:chromosome"/>
    <property type="evidence" value="ECO:0007669"/>
    <property type="project" value="InterPro"/>
</dbReference>
<dbReference type="AlphaFoldDB" id="A0A1S1V979"/>
<dbReference type="GO" id="GO:0007062">
    <property type="term" value="P:sister chromatid cohesion"/>
    <property type="evidence" value="ECO:0007669"/>
    <property type="project" value="InterPro"/>
</dbReference>
<comment type="similarity">
    <text evidence="7">Belongs to the SMC family.</text>
</comment>
<protein>
    <recommendedName>
        <fullName evidence="7">Chromosome partition protein Smc</fullName>
    </recommendedName>
</protein>
<dbReference type="Proteomes" id="UP000180254">
    <property type="component" value="Unassembled WGS sequence"/>
</dbReference>
<dbReference type="GO" id="GO:0030261">
    <property type="term" value="P:chromosome condensation"/>
    <property type="evidence" value="ECO:0007669"/>
    <property type="project" value="InterPro"/>
</dbReference>
<sequence length="1195" mass="137237">MYLKRLEIQGFKSFADKTVIKFESGITGVVGPNGSGKSNISDSIRWVLGEQSIKSLRGNKMEDVIFSGASGRNALGFAEVTMVLDNSGGIFPIEYEELAVTRRMFRSGESEYYINRNSCRLRDIRELFMDTGIGKDGYSIIGQGRIDDILSSKSEDRRKIFEEAAGIVKYKSRKEESERKLQRTRDNLVRIDDIISELESQIGPLSEQSEKAKRYLEVSETHKKLDLELFAMEFESLKSEEEKCEIRLSEVSKELEENSKLKDSLKEKISSDEESVEELEEELLKANEEKYSILAKNEKLEGQVRLYEEQIKSSQRDIERIERETAEQSEEQAKLQSEMELKTRSREECLEKLESKNKTITQRESELSEIMKRVAEIEESVEQRKEEALELLNYISEEKLKLNTLDSNKESLRLRAEQISKEIERNKSKAEEVSRHNLELSEKLEKMKKSLAEIESEASIKKSQREQTLESKKKVQNYIEGLKSGLQSKQSNLKFLREMKEEYEGYYKGVKNFLIQSKNIEELQNGIDGLVAELLSVSKEHEKAIEVALGGSLQHIVLGTQRDGKRCIEFLKERKLGRITFLPRDSIKGKTLNANEDRILSESGVLGLASDIVEYDARYAEIFKNLLGRTVVIDNMDTMISISKKYGNYLKLVTIEGDVLNPGGSMTGGSFKGNSLSLLGRERQIKELEDGILSGKSEYSEKVEIYRSLEDEISSLETELVELEKSEREISYEKNRLESQYSHTSEQEAELAKGASSYEQETVQIEEELQKLESRRALVEQKIEEHKENIDRIQLEVENQSREIEKEKSVVEQDNVELTEQKIERASIEESLKSADLELDRISKEIEKTVRKLESLNSERERLSESRVKIESDIESSKAEIEGLKSDIQLSEESIEKLKQSKVKVLEALKEAEAKYKQLELDMESIEKERLKLELCKEKAEVKLDSLRERIWDEYELSYSMVLNMELDGGSRAEIESELQTAKQELRKIGNVNLESIEEYEKVSERYNFLKKQREDLIEAEKSLKHVIKEMNHKMKEQFKYKFEEIRIQFAEIFVAMFGGGKADIRLEEPDEVLESGIEIIAQPPGKKLQSLSLLSGGERALTAIAILFAILKTRSTPFCILDEIEAALDESNVYRYAEYLESFSKDTQFIVITHRKGTMESADSLYGVTMEDNGISKIISVKLTDKLIEESSRG</sequence>
<dbReference type="SUPFAM" id="SSF75553">
    <property type="entry name" value="Smc hinge domain"/>
    <property type="match status" value="1"/>
</dbReference>
<feature type="coiled-coil region" evidence="7">
    <location>
        <begin position="234"/>
        <end position="464"/>
    </location>
</feature>
<dbReference type="Gene3D" id="3.30.70.1620">
    <property type="match status" value="1"/>
</dbReference>
<comment type="subcellular location">
    <subcellularLocation>
        <location evidence="1 7">Cytoplasm</location>
    </subcellularLocation>
</comment>
<dbReference type="InterPro" id="IPR036277">
    <property type="entry name" value="SMC_hinge_sf"/>
</dbReference>
<comment type="function">
    <text evidence="7">Required for chromosome condensation and partitioning.</text>
</comment>
<dbReference type="SMART" id="SM00968">
    <property type="entry name" value="SMC_hinge"/>
    <property type="match status" value="1"/>
</dbReference>
<comment type="domain">
    <text evidence="7">Contains large globular domains required for ATP hydrolysis at each terminus and a third globular domain forming a flexible hinge near the middle of the molecule. These domains are separated by coiled-coil structures.</text>
</comment>
<dbReference type="HAMAP" id="MF_01894">
    <property type="entry name" value="Smc_prok"/>
    <property type="match status" value="1"/>
</dbReference>
<evidence type="ECO:0000256" key="1">
    <source>
        <dbReference type="ARBA" id="ARBA00004496"/>
    </source>
</evidence>
<keyword evidence="4 7" id="KW-0067">ATP-binding</keyword>
<dbReference type="GO" id="GO:0016887">
    <property type="term" value="F:ATP hydrolysis activity"/>
    <property type="evidence" value="ECO:0007669"/>
    <property type="project" value="InterPro"/>
</dbReference>
<evidence type="ECO:0000256" key="4">
    <source>
        <dbReference type="ARBA" id="ARBA00022840"/>
    </source>
</evidence>
<evidence type="ECO:0000256" key="2">
    <source>
        <dbReference type="ARBA" id="ARBA00022490"/>
    </source>
</evidence>
<dbReference type="GO" id="GO:0005524">
    <property type="term" value="F:ATP binding"/>
    <property type="evidence" value="ECO:0007669"/>
    <property type="project" value="UniProtKB-UniRule"/>
</dbReference>
<dbReference type="NCBIfam" id="TIGR02168">
    <property type="entry name" value="SMC_prok_B"/>
    <property type="match status" value="1"/>
</dbReference>
<dbReference type="CDD" id="cd03278">
    <property type="entry name" value="ABC_SMC_barmotin"/>
    <property type="match status" value="2"/>
</dbReference>
<feature type="binding site" evidence="7">
    <location>
        <begin position="32"/>
        <end position="39"/>
    </location>
    <ligand>
        <name>ATP</name>
        <dbReference type="ChEBI" id="CHEBI:30616"/>
    </ligand>
</feature>
<dbReference type="PIRSF" id="PIRSF005719">
    <property type="entry name" value="SMC"/>
    <property type="match status" value="1"/>
</dbReference>
<dbReference type="STRING" id="39480.EUAN_04610"/>
<dbReference type="InterPro" id="IPR024704">
    <property type="entry name" value="SMC"/>
</dbReference>
<dbReference type="GO" id="GO:0005737">
    <property type="term" value="C:cytoplasm"/>
    <property type="evidence" value="ECO:0007669"/>
    <property type="project" value="UniProtKB-SubCell"/>
</dbReference>
<evidence type="ECO:0000256" key="5">
    <source>
        <dbReference type="ARBA" id="ARBA00023054"/>
    </source>
</evidence>
<organism evidence="10 11">
    <name type="scientific">Andreesenia angusta</name>
    <dbReference type="NCBI Taxonomy" id="39480"/>
    <lineage>
        <taxon>Bacteria</taxon>
        <taxon>Bacillati</taxon>
        <taxon>Bacillota</taxon>
        <taxon>Tissierellia</taxon>
        <taxon>Tissierellales</taxon>
        <taxon>Gottschalkiaceae</taxon>
        <taxon>Andreesenia</taxon>
    </lineage>
</organism>
<dbReference type="InterPro" id="IPR011890">
    <property type="entry name" value="SMC_prok"/>
</dbReference>
<evidence type="ECO:0000256" key="7">
    <source>
        <dbReference type="HAMAP-Rule" id="MF_01894"/>
    </source>
</evidence>
<accession>A0A1S1V979</accession>
<dbReference type="FunFam" id="3.40.50.300:FF:000901">
    <property type="entry name" value="Chromosome partition protein Smc"/>
    <property type="match status" value="1"/>
</dbReference>
<dbReference type="RefSeq" id="WP_071061288.1">
    <property type="nucleotide sequence ID" value="NZ_MKIE01000002.1"/>
</dbReference>
<dbReference type="InterPro" id="IPR010935">
    <property type="entry name" value="SMC_hinge"/>
</dbReference>
<dbReference type="GO" id="GO:0003677">
    <property type="term" value="F:DNA binding"/>
    <property type="evidence" value="ECO:0007669"/>
    <property type="project" value="UniProtKB-UniRule"/>
</dbReference>
<dbReference type="SUPFAM" id="SSF52540">
    <property type="entry name" value="P-loop containing nucleoside triphosphate hydrolases"/>
    <property type="match status" value="1"/>
</dbReference>
<keyword evidence="3 7" id="KW-0547">Nucleotide-binding</keyword>
<dbReference type="Pfam" id="PF06470">
    <property type="entry name" value="SMC_hinge"/>
    <property type="match status" value="1"/>
</dbReference>
<feature type="domain" description="SMC hinge" evidence="9">
    <location>
        <begin position="525"/>
        <end position="643"/>
    </location>
</feature>
<name>A0A1S1V979_9FIRM</name>
<comment type="subunit">
    <text evidence="7">Homodimer.</text>
</comment>
<reference evidence="10 11" key="1">
    <citation type="submission" date="2016-09" db="EMBL/GenBank/DDBJ databases">
        <title>Genome sequence of Eubacterium angustum.</title>
        <authorList>
            <person name="Poehlein A."/>
            <person name="Daniel R."/>
        </authorList>
    </citation>
    <scope>NUCLEOTIDE SEQUENCE [LARGE SCALE GENOMIC DNA]</scope>
    <source>
        <strain evidence="10 11">DSM 1989</strain>
    </source>
</reference>
<dbReference type="InterPro" id="IPR003395">
    <property type="entry name" value="RecF/RecN/SMC_N"/>
</dbReference>
<evidence type="ECO:0000313" key="11">
    <source>
        <dbReference type="Proteomes" id="UP000180254"/>
    </source>
</evidence>